<proteinExistence type="predicted"/>
<protein>
    <submittedName>
        <fullName evidence="1">Uncharacterized protein</fullName>
    </submittedName>
</protein>
<name>A0A1I2R8X7_9HYPH</name>
<gene>
    <name evidence="1" type="ORF">SAMN05192565_102132</name>
</gene>
<dbReference type="InterPro" id="IPR046083">
    <property type="entry name" value="DUF6101"/>
</dbReference>
<dbReference type="Pfam" id="PF19596">
    <property type="entry name" value="DUF6101"/>
    <property type="match status" value="1"/>
</dbReference>
<evidence type="ECO:0000313" key="2">
    <source>
        <dbReference type="Proteomes" id="UP000199229"/>
    </source>
</evidence>
<reference evidence="2" key="1">
    <citation type="submission" date="2016-10" db="EMBL/GenBank/DDBJ databases">
        <authorList>
            <person name="Varghese N."/>
            <person name="Submissions S."/>
        </authorList>
    </citation>
    <scope>NUCLEOTIDE SEQUENCE [LARGE SCALE GENOMIC DNA]</scope>
    <source>
        <strain evidence="2">Gh-105</strain>
    </source>
</reference>
<accession>A0A1I2R8X7</accession>
<dbReference type="RefSeq" id="WP_425284777.1">
    <property type="nucleotide sequence ID" value="NZ_FOPM01000002.1"/>
</dbReference>
<dbReference type="EMBL" id="FOPM01000002">
    <property type="protein sequence ID" value="SFG36503.1"/>
    <property type="molecule type" value="Genomic_DNA"/>
</dbReference>
<keyword evidence="2" id="KW-1185">Reference proteome</keyword>
<dbReference type="AlphaFoldDB" id="A0A1I2R8X7"/>
<sequence length="165" mass="17757">MNTFANMNHVSAASETATPMPAFVAARLPVFGRATALRPVGVALAFSEDASDACGEDRFDLLLVRADGAVIERLGPFCENEVVAVWRDVADKSGLPRMIVKEDGSLATVSQQIGPVALGRTRTRRRHGLLSGRRPRFLVRRKPASLPVRPLIHRGESEIVSGGAC</sequence>
<organism evidence="1 2">
    <name type="scientific">Methylobacterium gossipiicola</name>
    <dbReference type="NCBI Taxonomy" id="582675"/>
    <lineage>
        <taxon>Bacteria</taxon>
        <taxon>Pseudomonadati</taxon>
        <taxon>Pseudomonadota</taxon>
        <taxon>Alphaproteobacteria</taxon>
        <taxon>Hyphomicrobiales</taxon>
        <taxon>Methylobacteriaceae</taxon>
        <taxon>Methylobacterium</taxon>
    </lineage>
</organism>
<dbReference type="Proteomes" id="UP000199229">
    <property type="component" value="Unassembled WGS sequence"/>
</dbReference>
<evidence type="ECO:0000313" key="1">
    <source>
        <dbReference type="EMBL" id="SFG36503.1"/>
    </source>
</evidence>